<evidence type="ECO:0000313" key="1">
    <source>
        <dbReference type="EMBL" id="KKK82280.1"/>
    </source>
</evidence>
<organism evidence="1">
    <name type="scientific">marine sediment metagenome</name>
    <dbReference type="NCBI Taxonomy" id="412755"/>
    <lineage>
        <taxon>unclassified sequences</taxon>
        <taxon>metagenomes</taxon>
        <taxon>ecological metagenomes</taxon>
    </lineage>
</organism>
<reference evidence="1" key="1">
    <citation type="journal article" date="2015" name="Nature">
        <title>Complex archaea that bridge the gap between prokaryotes and eukaryotes.</title>
        <authorList>
            <person name="Spang A."/>
            <person name="Saw J.H."/>
            <person name="Jorgensen S.L."/>
            <person name="Zaremba-Niedzwiedzka K."/>
            <person name="Martijn J."/>
            <person name="Lind A.E."/>
            <person name="van Eijk R."/>
            <person name="Schleper C."/>
            <person name="Guy L."/>
            <person name="Ettema T.J."/>
        </authorList>
    </citation>
    <scope>NUCLEOTIDE SEQUENCE</scope>
</reference>
<sequence length="83" mass="9459">VIASCFPEMEAVLKKHSYGILVAPDSVDQIRNALLTLYKNDDSIIEKFRDNALSAARSELNWEMESRPLRKQIIEIISKIPQS</sequence>
<name>A0A0F8Z8E7_9ZZZZ</name>
<comment type="caution">
    <text evidence="1">The sequence shown here is derived from an EMBL/GenBank/DDBJ whole genome shotgun (WGS) entry which is preliminary data.</text>
</comment>
<gene>
    <name evidence="1" type="ORF">LCGC14_2804980</name>
</gene>
<dbReference type="EMBL" id="LAZR01052745">
    <property type="protein sequence ID" value="KKK82280.1"/>
    <property type="molecule type" value="Genomic_DNA"/>
</dbReference>
<evidence type="ECO:0008006" key="2">
    <source>
        <dbReference type="Google" id="ProtNLM"/>
    </source>
</evidence>
<dbReference type="SUPFAM" id="SSF53756">
    <property type="entry name" value="UDP-Glycosyltransferase/glycogen phosphorylase"/>
    <property type="match status" value="1"/>
</dbReference>
<proteinExistence type="predicted"/>
<accession>A0A0F8Z8E7</accession>
<dbReference type="AlphaFoldDB" id="A0A0F8Z8E7"/>
<feature type="non-terminal residue" evidence="1">
    <location>
        <position position="1"/>
    </location>
</feature>
<protein>
    <recommendedName>
        <fullName evidence="2">Glycosyl transferase family 1 domain-containing protein</fullName>
    </recommendedName>
</protein>